<evidence type="ECO:0000313" key="6">
    <source>
        <dbReference type="EMBL" id="MRG87164.1"/>
    </source>
</evidence>
<dbReference type="GO" id="GO:0005886">
    <property type="term" value="C:plasma membrane"/>
    <property type="evidence" value="ECO:0007669"/>
    <property type="project" value="UniProtKB-SubCell"/>
</dbReference>
<comment type="caution">
    <text evidence="6">The sequence shown here is derived from an EMBL/GenBank/DDBJ whole genome shotgun (WGS) entry which is preliminary data.</text>
</comment>
<dbReference type="Gene3D" id="3.40.50.300">
    <property type="entry name" value="P-loop containing nucleotide triphosphate hydrolases"/>
    <property type="match status" value="1"/>
</dbReference>
<keyword evidence="3" id="KW-0547">Nucleotide-binding</keyword>
<dbReference type="AlphaFoldDB" id="A0A6G1X872"/>
<evidence type="ECO:0000256" key="2">
    <source>
        <dbReference type="ARBA" id="ARBA00022448"/>
    </source>
</evidence>
<dbReference type="PROSITE" id="PS00211">
    <property type="entry name" value="ABC_TRANSPORTER_1"/>
    <property type="match status" value="1"/>
</dbReference>
<dbReference type="InterPro" id="IPR015856">
    <property type="entry name" value="ABC_transpr_CbiO/EcfA_su"/>
</dbReference>
<keyword evidence="2" id="KW-0813">Transport</keyword>
<evidence type="ECO:0000256" key="3">
    <source>
        <dbReference type="ARBA" id="ARBA00022741"/>
    </source>
</evidence>
<accession>A0A6G1X872</accession>
<dbReference type="Proteomes" id="UP000480185">
    <property type="component" value="Unassembled WGS sequence"/>
</dbReference>
<dbReference type="EMBL" id="WJNH01000007">
    <property type="protein sequence ID" value="MRG87164.1"/>
    <property type="molecule type" value="Genomic_DNA"/>
</dbReference>
<dbReference type="CDD" id="cd03225">
    <property type="entry name" value="ABC_cobalt_CbiO_domain1"/>
    <property type="match status" value="1"/>
</dbReference>
<gene>
    <name evidence="6" type="ORF">GH754_12680</name>
</gene>
<dbReference type="SUPFAM" id="SSF52540">
    <property type="entry name" value="P-loop containing nucleoside triphosphate hydrolases"/>
    <property type="match status" value="1"/>
</dbReference>
<dbReference type="PROSITE" id="PS50893">
    <property type="entry name" value="ABC_TRANSPORTER_2"/>
    <property type="match status" value="1"/>
</dbReference>
<comment type="subcellular location">
    <subcellularLocation>
        <location evidence="1">Cell membrane</location>
        <topology evidence="1">Peripheral membrane protein</topology>
    </subcellularLocation>
</comment>
<organism evidence="6 7">
    <name type="scientific">Salinibacillus xinjiangensis</name>
    <dbReference type="NCBI Taxonomy" id="1229268"/>
    <lineage>
        <taxon>Bacteria</taxon>
        <taxon>Bacillati</taxon>
        <taxon>Bacillota</taxon>
        <taxon>Bacilli</taxon>
        <taxon>Bacillales</taxon>
        <taxon>Bacillaceae</taxon>
        <taxon>Salinibacillus</taxon>
    </lineage>
</organism>
<keyword evidence="7" id="KW-1185">Reference proteome</keyword>
<dbReference type="GO" id="GO:0022857">
    <property type="term" value="F:transmembrane transporter activity"/>
    <property type="evidence" value="ECO:0007669"/>
    <property type="project" value="UniProtKB-ARBA"/>
</dbReference>
<keyword evidence="4 6" id="KW-0067">ATP-binding</keyword>
<proteinExistence type="predicted"/>
<dbReference type="InterPro" id="IPR027417">
    <property type="entry name" value="P-loop_NTPase"/>
</dbReference>
<dbReference type="InterPro" id="IPR017871">
    <property type="entry name" value="ABC_transporter-like_CS"/>
</dbReference>
<dbReference type="RefSeq" id="WP_153729041.1">
    <property type="nucleotide sequence ID" value="NZ_WJNH01000007.1"/>
</dbReference>
<evidence type="ECO:0000256" key="4">
    <source>
        <dbReference type="ARBA" id="ARBA00022840"/>
    </source>
</evidence>
<evidence type="ECO:0000256" key="1">
    <source>
        <dbReference type="ARBA" id="ARBA00004202"/>
    </source>
</evidence>
<dbReference type="InterPro" id="IPR003439">
    <property type="entry name" value="ABC_transporter-like_ATP-bd"/>
</dbReference>
<protein>
    <submittedName>
        <fullName evidence="6">ATP-binding cassette domain-containing protein</fullName>
    </submittedName>
</protein>
<feature type="domain" description="ABC transporter" evidence="5">
    <location>
        <begin position="3"/>
        <end position="243"/>
    </location>
</feature>
<evidence type="ECO:0000313" key="7">
    <source>
        <dbReference type="Proteomes" id="UP000480185"/>
    </source>
</evidence>
<dbReference type="GO" id="GO:0016887">
    <property type="term" value="F:ATP hydrolysis activity"/>
    <property type="evidence" value="ECO:0007669"/>
    <property type="project" value="InterPro"/>
</dbReference>
<dbReference type="InterPro" id="IPR003593">
    <property type="entry name" value="AAA+_ATPase"/>
</dbReference>
<name>A0A6G1X872_9BACI</name>
<dbReference type="GO" id="GO:0005524">
    <property type="term" value="F:ATP binding"/>
    <property type="evidence" value="ECO:0007669"/>
    <property type="project" value="UniProtKB-KW"/>
</dbReference>
<sequence length="270" mass="30264">MVLSLQNVSLKRDGRWILENVDWNVEKGEHWVLFGLNGAGKTALLNMLNAYYFPTHGEVEVLGRRFGHDPLGEHLRTKIGLVSSSLQQKLYPDDNAFEVVLSGAFASIGLYDAVTDEMREKAISLLKELGCFAYANREYQTLSQGERQRVLIARALMGNPELLILDEPTSGLDFIAREQLLEAIESIATGPDAPTMIYVTHRVDEILPIFDQTLLLKSGAVFDSGRTRDMLSEQRLTAFFDVPVEVVWTEERPFLVKKGKVSADNWGSFG</sequence>
<dbReference type="PANTHER" id="PTHR43158">
    <property type="entry name" value="SKFA PEPTIDE EXPORT ATP-BINDING PROTEIN SKFE"/>
    <property type="match status" value="1"/>
</dbReference>
<dbReference type="PANTHER" id="PTHR43158:SF2">
    <property type="entry name" value="SKFA PEPTIDE EXPORT ATP-BINDING PROTEIN SKFE"/>
    <property type="match status" value="1"/>
</dbReference>
<dbReference type="SMART" id="SM00382">
    <property type="entry name" value="AAA"/>
    <property type="match status" value="1"/>
</dbReference>
<dbReference type="OrthoDB" id="9789994at2"/>
<dbReference type="Pfam" id="PF00005">
    <property type="entry name" value="ABC_tran"/>
    <property type="match status" value="1"/>
</dbReference>
<evidence type="ECO:0000259" key="5">
    <source>
        <dbReference type="PROSITE" id="PS50893"/>
    </source>
</evidence>
<reference evidence="6 7" key="1">
    <citation type="submission" date="2019-11" db="EMBL/GenBank/DDBJ databases">
        <authorList>
            <person name="Li J."/>
        </authorList>
    </citation>
    <scope>NUCLEOTIDE SEQUENCE [LARGE SCALE GENOMIC DNA]</scope>
    <source>
        <strain evidence="6 7">J4</strain>
    </source>
</reference>